<evidence type="ECO:0000313" key="3">
    <source>
        <dbReference type="Proteomes" id="UP001433268"/>
    </source>
</evidence>
<evidence type="ECO:0000256" key="1">
    <source>
        <dbReference type="SAM" id="MobiDB-lite"/>
    </source>
</evidence>
<accession>A0ABR1UR71</accession>
<evidence type="ECO:0000313" key="2">
    <source>
        <dbReference type="EMBL" id="KAK8061177.1"/>
    </source>
</evidence>
<dbReference type="GeneID" id="92052772"/>
<feature type="compositionally biased region" description="Basic and acidic residues" evidence="1">
    <location>
        <begin position="32"/>
        <end position="41"/>
    </location>
</feature>
<organism evidence="2 3">
    <name type="scientific">Apiospora hydei</name>
    <dbReference type="NCBI Taxonomy" id="1337664"/>
    <lineage>
        <taxon>Eukaryota</taxon>
        <taxon>Fungi</taxon>
        <taxon>Dikarya</taxon>
        <taxon>Ascomycota</taxon>
        <taxon>Pezizomycotina</taxon>
        <taxon>Sordariomycetes</taxon>
        <taxon>Xylariomycetidae</taxon>
        <taxon>Amphisphaeriales</taxon>
        <taxon>Apiosporaceae</taxon>
        <taxon>Apiospora</taxon>
    </lineage>
</organism>
<dbReference type="EMBL" id="JAQQWN010000011">
    <property type="protein sequence ID" value="KAK8061177.1"/>
    <property type="molecule type" value="Genomic_DNA"/>
</dbReference>
<dbReference type="Proteomes" id="UP001433268">
    <property type="component" value="Unassembled WGS sequence"/>
</dbReference>
<reference evidence="2 3" key="1">
    <citation type="submission" date="2023-01" db="EMBL/GenBank/DDBJ databases">
        <title>Analysis of 21 Apiospora genomes using comparative genomics revels a genus with tremendous synthesis potential of carbohydrate active enzymes and secondary metabolites.</title>
        <authorList>
            <person name="Sorensen T."/>
        </authorList>
    </citation>
    <scope>NUCLEOTIDE SEQUENCE [LARGE SCALE GENOMIC DNA]</scope>
    <source>
        <strain evidence="2 3">CBS 114990</strain>
    </source>
</reference>
<keyword evidence="3" id="KW-1185">Reference proteome</keyword>
<name>A0ABR1UR71_9PEZI</name>
<dbReference type="RefSeq" id="XP_066660597.1">
    <property type="nucleotide sequence ID" value="XM_066819712.1"/>
</dbReference>
<feature type="region of interest" description="Disordered" evidence="1">
    <location>
        <begin position="32"/>
        <end position="177"/>
    </location>
</feature>
<feature type="compositionally biased region" description="Polar residues" evidence="1">
    <location>
        <begin position="54"/>
        <end position="67"/>
    </location>
</feature>
<feature type="compositionally biased region" description="Basic residues" evidence="1">
    <location>
        <begin position="162"/>
        <end position="177"/>
    </location>
</feature>
<proteinExistence type="predicted"/>
<comment type="caution">
    <text evidence="2">The sequence shown here is derived from an EMBL/GenBank/DDBJ whole genome shotgun (WGS) entry which is preliminary data.</text>
</comment>
<sequence>MCSTVHFTYRCGCADKVVFKCLLPHLHHLHPDQGQDQDHPAEQGGDPMEITAPDDNQQQPLAGSPSPTETPLPVPSITITMATSLDEECQDCTASRHGATSTTKLDEEDDIGSSDGNPLDDLQASSPLSVREEGEVLVVTAGAAETMLPPPPLATVPQQRRQAPRRPRFQRRGVKRHGLREIPLNMV</sequence>
<protein>
    <submittedName>
        <fullName evidence="2">Uncharacterized protein</fullName>
    </submittedName>
</protein>
<gene>
    <name evidence="2" type="ORF">PG997_015398</name>
</gene>